<organism evidence="5 6">
    <name type="scientific">Dillenia turbinata</name>
    <dbReference type="NCBI Taxonomy" id="194707"/>
    <lineage>
        <taxon>Eukaryota</taxon>
        <taxon>Viridiplantae</taxon>
        <taxon>Streptophyta</taxon>
        <taxon>Embryophyta</taxon>
        <taxon>Tracheophyta</taxon>
        <taxon>Spermatophyta</taxon>
        <taxon>Magnoliopsida</taxon>
        <taxon>eudicotyledons</taxon>
        <taxon>Gunneridae</taxon>
        <taxon>Pentapetalae</taxon>
        <taxon>Dilleniales</taxon>
        <taxon>Dilleniaceae</taxon>
        <taxon>Dillenia</taxon>
    </lineage>
</organism>
<dbReference type="GO" id="GO:0006887">
    <property type="term" value="P:exocytosis"/>
    <property type="evidence" value="ECO:0007669"/>
    <property type="project" value="UniProtKB-KW"/>
</dbReference>
<evidence type="ECO:0000256" key="2">
    <source>
        <dbReference type="ARBA" id="ARBA00022448"/>
    </source>
</evidence>
<comment type="function">
    <text evidence="3">Component of the exocyst complex.</text>
</comment>
<dbReference type="GO" id="GO:0015031">
    <property type="term" value="P:protein transport"/>
    <property type="evidence" value="ECO:0007669"/>
    <property type="project" value="UniProtKB-KW"/>
</dbReference>
<gene>
    <name evidence="5" type="ORF">RJ641_036152</name>
</gene>
<comment type="caution">
    <text evidence="5">The sequence shown here is derived from an EMBL/GenBank/DDBJ whole genome shotgun (WGS) entry which is preliminary data.</text>
</comment>
<name>A0AAN8ZGN5_9MAGN</name>
<reference evidence="5 6" key="1">
    <citation type="submission" date="2023-12" db="EMBL/GenBank/DDBJ databases">
        <title>A high-quality genome assembly for Dillenia turbinata (Dilleniales).</title>
        <authorList>
            <person name="Chanderbali A."/>
        </authorList>
    </citation>
    <scope>NUCLEOTIDE SEQUENCE [LARGE SCALE GENOMIC DNA]</scope>
    <source>
        <strain evidence="5">LSX21</strain>
        <tissue evidence="5">Leaf</tissue>
    </source>
</reference>
<dbReference type="Pfam" id="PF03081">
    <property type="entry name" value="Exo70_C"/>
    <property type="match status" value="1"/>
</dbReference>
<keyword evidence="2 3" id="KW-0813">Transport</keyword>
<dbReference type="Gene3D" id="1.20.1280.170">
    <property type="entry name" value="Exocyst complex component Exo70"/>
    <property type="match status" value="1"/>
</dbReference>
<dbReference type="PANTHER" id="PTHR12542">
    <property type="entry name" value="EXOCYST COMPLEX PROTEIN EXO70"/>
    <property type="match status" value="1"/>
</dbReference>
<dbReference type="SUPFAM" id="SSF74788">
    <property type="entry name" value="Cullin repeat-like"/>
    <property type="match status" value="1"/>
</dbReference>
<sequence>MVEEALEEANKIITKWDLNSNSYSRITFLFTPDNRNEAQEFLKAVKQLRRSMHFLVSVHSNSNLLVLAQNLMQIAMKRLEKEFYQILSANRNKLDPESVSSKRLSHVDTDEYSESENEVYHRSSEIEEVEAVSDIVMYDLKSIADCMTSCGYGQECVQIYKLIRKSIVDEGLYKLGITKFGSSQSNRMEWGVLEDKIKKWLGVVKIVVRTLFTGERILSDHVFSASEATRESCFTHICKEGGLTLLHFPEQVAKSKKTADKIFRLMDLYELLTDLMPEIESIFSFQSTLPVRSQGYSSITKLGDSIQAILHDFETSIQKDHSKTPVLGGGIHPLTRSSCEFITRISDYALVLSKIVSESPTPSKFPMPTSYFSTPSPNSSPYAAASTRLAWMILVLLCKLETKAELYKDVSLSYIFLANNLHFVVSAVCSSSLEHLLGDDWIAKQQKKVKQYVVNYEATAWDRVLNSIPDDESALTLSNRQISECFLRFNSLFEELYRKQTSWIVDDAKLREEIKVLVASKLVVGYRRFYMKCKEIMREETGMEAVVRFAPEDLENHLSYLFRGTAVSGSSSSSASSGSSSPVSSGHGWGRVIRPR</sequence>
<dbReference type="AlphaFoldDB" id="A0AAN8ZGN5"/>
<dbReference type="InterPro" id="IPR046364">
    <property type="entry name" value="Exo70_C"/>
</dbReference>
<dbReference type="EMBL" id="JBAMMX010000009">
    <property type="protein sequence ID" value="KAK6933258.1"/>
    <property type="molecule type" value="Genomic_DNA"/>
</dbReference>
<evidence type="ECO:0000313" key="5">
    <source>
        <dbReference type="EMBL" id="KAK6933258.1"/>
    </source>
</evidence>
<dbReference type="PANTHER" id="PTHR12542:SF26">
    <property type="entry name" value="EXOCYST SUBUNIT EXO70 FAMILY PROTEIN"/>
    <property type="match status" value="1"/>
</dbReference>
<evidence type="ECO:0000313" key="6">
    <source>
        <dbReference type="Proteomes" id="UP001370490"/>
    </source>
</evidence>
<keyword evidence="3" id="KW-0268">Exocytosis</keyword>
<keyword evidence="6" id="KW-1185">Reference proteome</keyword>
<proteinExistence type="inferred from homology"/>
<comment type="similarity">
    <text evidence="1 3">Belongs to the EXO70 family.</text>
</comment>
<feature type="domain" description="Exocyst complex subunit Exo70 C-terminal" evidence="4">
    <location>
        <begin position="198"/>
        <end position="559"/>
    </location>
</feature>
<dbReference type="InterPro" id="IPR004140">
    <property type="entry name" value="Exo70"/>
</dbReference>
<dbReference type="Pfam" id="PF20669">
    <property type="entry name" value="Exo70_N"/>
    <property type="match status" value="1"/>
</dbReference>
<dbReference type="GO" id="GO:0005546">
    <property type="term" value="F:phosphatidylinositol-4,5-bisphosphate binding"/>
    <property type="evidence" value="ECO:0007669"/>
    <property type="project" value="InterPro"/>
</dbReference>
<dbReference type="Proteomes" id="UP001370490">
    <property type="component" value="Unassembled WGS sequence"/>
</dbReference>
<accession>A0AAN8ZGN5</accession>
<protein>
    <recommendedName>
        <fullName evidence="3">Exocyst subunit Exo70 family protein</fullName>
    </recommendedName>
</protein>
<evidence type="ECO:0000259" key="4">
    <source>
        <dbReference type="Pfam" id="PF03081"/>
    </source>
</evidence>
<keyword evidence="3" id="KW-0653">Protein transport</keyword>
<evidence type="ECO:0000256" key="3">
    <source>
        <dbReference type="RuleBase" id="RU365026"/>
    </source>
</evidence>
<dbReference type="InterPro" id="IPR016159">
    <property type="entry name" value="Cullin_repeat-like_dom_sf"/>
</dbReference>
<evidence type="ECO:0000256" key="1">
    <source>
        <dbReference type="ARBA" id="ARBA00006756"/>
    </source>
</evidence>
<dbReference type="GO" id="GO:0000145">
    <property type="term" value="C:exocyst"/>
    <property type="evidence" value="ECO:0007669"/>
    <property type="project" value="InterPro"/>
</dbReference>